<dbReference type="InterPro" id="IPR018958">
    <property type="entry name" value="Knr4/Smi1-like_dom"/>
</dbReference>
<evidence type="ECO:0000259" key="1">
    <source>
        <dbReference type="Pfam" id="PF09346"/>
    </source>
</evidence>
<proteinExistence type="predicted"/>
<gene>
    <name evidence="2" type="ORF">KSS94_11435</name>
</gene>
<accession>A0ABX8NCZ4</accession>
<protein>
    <submittedName>
        <fullName evidence="2">SMI1/KNR4 family protein</fullName>
    </submittedName>
</protein>
<name>A0ABX8NCZ4_9PSED</name>
<reference evidence="2" key="1">
    <citation type="journal article" date="2021" name="Microorganisms">
        <title>The Ever-Expanding Pseudomonas Genus: Description of 43 New Species and Partition of the Pseudomonas putida Group.</title>
        <authorList>
            <person name="Girard L."/>
            <person name="Lood C."/>
            <person name="Hofte M."/>
            <person name="Vandamme P."/>
            <person name="Rokni-Zadeh H."/>
            <person name="van Noort V."/>
            <person name="Lavigne R."/>
            <person name="De Mot R."/>
        </authorList>
    </citation>
    <scope>NUCLEOTIDE SEQUENCE</scope>
    <source>
        <strain evidence="2">COW40</strain>
    </source>
</reference>
<dbReference type="EMBL" id="CP077076">
    <property type="protein sequence ID" value="QXH53685.1"/>
    <property type="molecule type" value="Genomic_DNA"/>
</dbReference>
<dbReference type="Proteomes" id="UP001046350">
    <property type="component" value="Chromosome"/>
</dbReference>
<evidence type="ECO:0000313" key="3">
    <source>
        <dbReference type="Proteomes" id="UP001046350"/>
    </source>
</evidence>
<organism evidence="2 3">
    <name type="scientific">Pseudomonas fakonensis</name>
    <dbReference type="NCBI Taxonomy" id="2842355"/>
    <lineage>
        <taxon>Bacteria</taxon>
        <taxon>Pseudomonadati</taxon>
        <taxon>Pseudomonadota</taxon>
        <taxon>Gammaproteobacteria</taxon>
        <taxon>Pseudomonadales</taxon>
        <taxon>Pseudomonadaceae</taxon>
        <taxon>Pseudomonas</taxon>
    </lineage>
</organism>
<evidence type="ECO:0000313" key="2">
    <source>
        <dbReference type="EMBL" id="QXH53685.1"/>
    </source>
</evidence>
<dbReference type="Pfam" id="PF09346">
    <property type="entry name" value="SMI1_KNR4"/>
    <property type="match status" value="1"/>
</dbReference>
<dbReference type="RefSeq" id="WP_217843082.1">
    <property type="nucleotide sequence ID" value="NZ_CP077076.1"/>
</dbReference>
<keyword evidence="3" id="KW-1185">Reference proteome</keyword>
<sequence>MKSVRDIFHELVLRGVISKSTLVGCSDMDIASVEQYFSCKVPLAYREFLMVAGRSAGKIFCGVDIFYPRLLGLRLEAEELLDELSLSGLLPTDAKVFSMHQGYEINYFLPVSDDPPVFQFFEGRSLTAKAWDSFSGFLIASIESHLLQWPDLN</sequence>
<feature type="domain" description="Knr4/Smi1-like" evidence="1">
    <location>
        <begin position="24"/>
        <end position="138"/>
    </location>
</feature>